<dbReference type="PANTHER" id="PTHR30050:SF5">
    <property type="entry name" value="DNAA REGULATORY INACTIVATOR HDA"/>
    <property type="match status" value="1"/>
</dbReference>
<dbReference type="Proteomes" id="UP001180487">
    <property type="component" value="Unassembled WGS sequence"/>
</dbReference>
<dbReference type="NCBIfam" id="TIGR03420">
    <property type="entry name" value="DnaA_homol_Hda"/>
    <property type="match status" value="1"/>
</dbReference>
<name>A0ABU2C8E4_9BURK</name>
<gene>
    <name evidence="2" type="ORF">J2X19_002283</name>
</gene>
<dbReference type="Pfam" id="PF22688">
    <property type="entry name" value="Hda_lid"/>
    <property type="match status" value="1"/>
</dbReference>
<evidence type="ECO:0000313" key="3">
    <source>
        <dbReference type="Proteomes" id="UP001180487"/>
    </source>
</evidence>
<keyword evidence="3" id="KW-1185">Reference proteome</keyword>
<sequence>MQQLVLDIGLATSPTLANFFAGQNAAALQHVQQAVVDTGRPLQTYLWGGSATGKTYLLRAVREAYRMQAARVGWLDPSVYEPPEFDDGWAAVLLDDVHLYNPAQQHMAFKWFVNAQTSRCWVLGAGDVPPADLVLREDLRTRLGGGHIFALQPLSEDECRGVLRREAQARGLVLSDEVVDFMLRRFSRDLGSLMQLLEHLDRYALQTQRAITIPLVKSMLETI</sequence>
<dbReference type="InterPro" id="IPR055199">
    <property type="entry name" value="Hda_lid"/>
</dbReference>
<evidence type="ECO:0000259" key="1">
    <source>
        <dbReference type="Pfam" id="PF22688"/>
    </source>
</evidence>
<dbReference type="InterPro" id="IPR027417">
    <property type="entry name" value="P-loop_NTPase"/>
</dbReference>
<dbReference type="SUPFAM" id="SSF52540">
    <property type="entry name" value="P-loop containing nucleoside triphosphate hydrolases"/>
    <property type="match status" value="1"/>
</dbReference>
<dbReference type="RefSeq" id="WP_310373231.1">
    <property type="nucleotide sequence ID" value="NZ_JAVDXT010000002.1"/>
</dbReference>
<proteinExistence type="predicted"/>
<organism evidence="2 3">
    <name type="scientific">Rhodoferax ferrireducens</name>
    <dbReference type="NCBI Taxonomy" id="192843"/>
    <lineage>
        <taxon>Bacteria</taxon>
        <taxon>Pseudomonadati</taxon>
        <taxon>Pseudomonadota</taxon>
        <taxon>Betaproteobacteria</taxon>
        <taxon>Burkholderiales</taxon>
        <taxon>Comamonadaceae</taxon>
        <taxon>Rhodoferax</taxon>
    </lineage>
</organism>
<dbReference type="PANTHER" id="PTHR30050">
    <property type="entry name" value="CHROMOSOMAL REPLICATION INITIATOR PROTEIN DNAA"/>
    <property type="match status" value="1"/>
</dbReference>
<protein>
    <submittedName>
        <fullName evidence="2">DnaA family protein</fullName>
    </submittedName>
</protein>
<dbReference type="Gene3D" id="1.10.8.60">
    <property type="match status" value="1"/>
</dbReference>
<dbReference type="EMBL" id="JAVDXT010000002">
    <property type="protein sequence ID" value="MDR7377604.1"/>
    <property type="molecule type" value="Genomic_DNA"/>
</dbReference>
<accession>A0ABU2C8E4</accession>
<dbReference type="InterPro" id="IPR017788">
    <property type="entry name" value="Hda"/>
</dbReference>
<reference evidence="2 3" key="1">
    <citation type="submission" date="2023-07" db="EMBL/GenBank/DDBJ databases">
        <title>Sorghum-associated microbial communities from plants grown in Nebraska, USA.</title>
        <authorList>
            <person name="Schachtman D."/>
        </authorList>
    </citation>
    <scope>NUCLEOTIDE SEQUENCE [LARGE SCALE GENOMIC DNA]</scope>
    <source>
        <strain evidence="2 3">BE313</strain>
    </source>
</reference>
<evidence type="ECO:0000313" key="2">
    <source>
        <dbReference type="EMBL" id="MDR7377604.1"/>
    </source>
</evidence>
<feature type="domain" description="Hda lid" evidence="1">
    <location>
        <begin position="159"/>
        <end position="220"/>
    </location>
</feature>
<comment type="caution">
    <text evidence="2">The sequence shown here is derived from an EMBL/GenBank/DDBJ whole genome shotgun (WGS) entry which is preliminary data.</text>
</comment>
<dbReference type="Gene3D" id="3.40.50.300">
    <property type="entry name" value="P-loop containing nucleotide triphosphate hydrolases"/>
    <property type="match status" value="1"/>
</dbReference>